<dbReference type="EMBL" id="CP021023">
    <property type="protein sequence ID" value="ARN56922.1"/>
    <property type="molecule type" value="Genomic_DNA"/>
</dbReference>
<dbReference type="KEGG" id="pbp:STSP1_01315"/>
<feature type="compositionally biased region" description="Basic and acidic residues" evidence="2">
    <location>
        <begin position="143"/>
        <end position="192"/>
    </location>
</feature>
<protein>
    <recommendedName>
        <fullName evidence="4">Haemolysin activator HlyB C-terminal domain-containing protein</fullName>
    </recommendedName>
</protein>
<feature type="coiled-coil region" evidence="1">
    <location>
        <begin position="32"/>
        <end position="73"/>
    </location>
</feature>
<dbReference type="Gene3D" id="2.40.160.50">
    <property type="entry name" value="membrane protein fhac: a member of the omp85/tpsb transporter family"/>
    <property type="match status" value="1"/>
</dbReference>
<feature type="region of interest" description="Disordered" evidence="2">
    <location>
        <begin position="143"/>
        <end position="206"/>
    </location>
</feature>
<feature type="coiled-coil region" evidence="1">
    <location>
        <begin position="352"/>
        <end position="438"/>
    </location>
</feature>
<keyword evidence="1" id="KW-0175">Coiled coil</keyword>
<proteinExistence type="predicted"/>
<accession>A0A1W6LME9</accession>
<dbReference type="InterPro" id="IPR005565">
    <property type="entry name" value="Hemolysn_activator_HlyB_C"/>
</dbReference>
<name>A0A1W6LME9_9BACT</name>
<dbReference type="GO" id="GO:0046819">
    <property type="term" value="P:protein secretion by the type V secretion system"/>
    <property type="evidence" value="ECO:0007669"/>
    <property type="project" value="TreeGrafter"/>
</dbReference>
<keyword evidence="3" id="KW-0732">Signal</keyword>
<feature type="region of interest" description="Disordered" evidence="2">
    <location>
        <begin position="295"/>
        <end position="319"/>
    </location>
</feature>
<dbReference type="Pfam" id="PF03865">
    <property type="entry name" value="ShlB"/>
    <property type="match status" value="1"/>
</dbReference>
<dbReference type="Proteomes" id="UP000193334">
    <property type="component" value="Chromosome"/>
</dbReference>
<organism evidence="5 6">
    <name type="scientific">Sedimentisphaera salicampi</name>
    <dbReference type="NCBI Taxonomy" id="1941349"/>
    <lineage>
        <taxon>Bacteria</taxon>
        <taxon>Pseudomonadati</taxon>
        <taxon>Planctomycetota</taxon>
        <taxon>Phycisphaerae</taxon>
        <taxon>Sedimentisphaerales</taxon>
        <taxon>Sedimentisphaeraceae</taxon>
        <taxon>Sedimentisphaera</taxon>
    </lineage>
</organism>
<feature type="domain" description="Haemolysin activator HlyB C-terminal" evidence="4">
    <location>
        <begin position="656"/>
        <end position="914"/>
    </location>
</feature>
<evidence type="ECO:0000256" key="1">
    <source>
        <dbReference type="SAM" id="Coils"/>
    </source>
</evidence>
<reference evidence="6" key="1">
    <citation type="submission" date="2017-04" db="EMBL/GenBank/DDBJ databases">
        <title>Comparative genomics and description of representatives of a novel lineage of planctomycetes thriving in anoxic sediments.</title>
        <authorList>
            <person name="Spring S."/>
            <person name="Bunk B."/>
            <person name="Sproer C."/>
        </authorList>
    </citation>
    <scope>NUCLEOTIDE SEQUENCE [LARGE SCALE GENOMIC DNA]</scope>
    <source>
        <strain evidence="6">ST-PulAB-D4</strain>
    </source>
</reference>
<feature type="chain" id="PRO_5013366238" description="Haemolysin activator HlyB C-terminal domain-containing protein" evidence="3">
    <location>
        <begin position="25"/>
        <end position="1019"/>
    </location>
</feature>
<evidence type="ECO:0000256" key="3">
    <source>
        <dbReference type="SAM" id="SignalP"/>
    </source>
</evidence>
<evidence type="ECO:0000256" key="2">
    <source>
        <dbReference type="SAM" id="MobiDB-lite"/>
    </source>
</evidence>
<feature type="compositionally biased region" description="Basic and acidic residues" evidence="2">
    <location>
        <begin position="305"/>
        <end position="317"/>
    </location>
</feature>
<sequence precursor="true">MKDLKLMPVLFFALYCLLPANVFAESADQRSAAEIKREMEQFKSQKPFLEERLEVQKENAKEQYEQKVKAEKASYKKKILAVKKRKEEAGVAGLGGLFVSGEKKKIKQRLDNEKKALEARHKKRLKELKDQYKNSLQQVKAVKKELSEKEKRLESSLRAAEKAEKAKQSDKSKAAVKDKGKQEADKKEKPADESEAPMPDSDEKLKAIEKQLIKKLEELSIKEEQIVKDLKEALHDAREDYEAKKESIRKNCSEQIAVLKKNLRKSEKAESPAEQEKLNTRIAALKIDRERQIKGLSSEYESEREEIRSKHEDRNESIKSQYAQVLEEYSDKYADAGGSEEYIEEKYSDQPVDKLKEVMARSEEKKISAQKKRLNQRRKETNRSIKNAYKANLADEERAYKDSLKKLEGNKEAIKKLKAEYENKKKQLKEKYLADLKASNLKYDYLIAEASVPSYLDYQSSDQKFKVEDFAIFGNEHIPDSELIENMPVIYSEKGEEEKHYDLTVFHKLLMKQSKSEQVSKAEIQGLIKYILEQYNKRYSGIFVYVPATEMNSQGGLKNNKLNINVIEGKVGESSSKYYNVDSETKTGLPEKKEDGHIDAEIVQSWSPAKKGELIKHNELNSFVQVLNQNPDLYVSPVVSRGDDPNTMNIEYQFYERRPWHILAQIDNSGSEERQWDPVIGLTTTNLTGRNDTATIFYQGGLFEEPSQAFKDNYSVFASYKFPFFTPYLQNRVYYGYSQFDSDSQAISDLLFRGEGEIYGTEFILNLFSAGEWMLDAKAGVSSEKSYINRVFGNSSIGIDTDIDLEMLGGGLVLYRDQGLNKTRVEVGVDYNYDGSSEEEFDKARRRAEPDFSILSVNFNHDQFFGESKIHRLKTDFEYIYSSDRLVSSKMSTFGGFNSVRGYEEDEIVADGGYNASLQYELDLLGFMNYRKDSEDEKVKSDKFSRIALAGFADYGKPDFVDPIAGEDDSQELFSAGLGAVWGFGENLEGEIYCGFPFEDTEETEKGDQRWSVRFIYRW</sequence>
<evidence type="ECO:0000259" key="4">
    <source>
        <dbReference type="Pfam" id="PF03865"/>
    </source>
</evidence>
<evidence type="ECO:0000313" key="5">
    <source>
        <dbReference type="EMBL" id="ARN56922.1"/>
    </source>
</evidence>
<dbReference type="InterPro" id="IPR051544">
    <property type="entry name" value="TPS_OM_transporter"/>
</dbReference>
<feature type="signal peptide" evidence="3">
    <location>
        <begin position="1"/>
        <end position="24"/>
    </location>
</feature>
<keyword evidence="6" id="KW-1185">Reference proteome</keyword>
<dbReference type="STRING" id="1941349.STSP1_01315"/>
<dbReference type="PANTHER" id="PTHR34597:SF3">
    <property type="entry name" value="OUTER MEMBRANE TRANSPORTER CDIB"/>
    <property type="match status" value="1"/>
</dbReference>
<dbReference type="GO" id="GO:0008320">
    <property type="term" value="F:protein transmembrane transporter activity"/>
    <property type="evidence" value="ECO:0007669"/>
    <property type="project" value="TreeGrafter"/>
</dbReference>
<dbReference type="AlphaFoldDB" id="A0A1W6LME9"/>
<evidence type="ECO:0000313" key="6">
    <source>
        <dbReference type="Proteomes" id="UP000193334"/>
    </source>
</evidence>
<dbReference type="PANTHER" id="PTHR34597">
    <property type="entry name" value="SLR1661 PROTEIN"/>
    <property type="match status" value="1"/>
</dbReference>
<dbReference type="GO" id="GO:0098046">
    <property type="term" value="C:type V protein secretion system complex"/>
    <property type="evidence" value="ECO:0007669"/>
    <property type="project" value="TreeGrafter"/>
</dbReference>
<gene>
    <name evidence="5" type="ORF">STSP1_01315</name>
</gene>